<evidence type="ECO:0000256" key="1">
    <source>
        <dbReference type="SAM" id="MobiDB-lite"/>
    </source>
</evidence>
<accession>A0A2M7TWH5</accession>
<feature type="signal peptide" evidence="2">
    <location>
        <begin position="1"/>
        <end position="22"/>
    </location>
</feature>
<organism evidence="3 4">
    <name type="scientific">Candidatus Roizmanbacteria bacterium CG_4_10_14_0_2_um_filter_39_13</name>
    <dbReference type="NCBI Taxonomy" id="1974825"/>
    <lineage>
        <taxon>Bacteria</taxon>
        <taxon>Candidatus Roizmaniibacteriota</taxon>
    </lineage>
</organism>
<feature type="non-terminal residue" evidence="3">
    <location>
        <position position="144"/>
    </location>
</feature>
<proteinExistence type="predicted"/>
<dbReference type="EMBL" id="PFOB01000064">
    <property type="protein sequence ID" value="PIZ62181.1"/>
    <property type="molecule type" value="Genomic_DNA"/>
</dbReference>
<evidence type="ECO:0000313" key="4">
    <source>
        <dbReference type="Proteomes" id="UP000228503"/>
    </source>
</evidence>
<keyword evidence="2" id="KW-0732">Signal</keyword>
<comment type="caution">
    <text evidence="3">The sequence shown here is derived from an EMBL/GenBank/DDBJ whole genome shotgun (WGS) entry which is preliminary data.</text>
</comment>
<protein>
    <submittedName>
        <fullName evidence="3">Uncharacterized protein</fullName>
    </submittedName>
</protein>
<feature type="chain" id="PRO_5014721238" evidence="2">
    <location>
        <begin position="23"/>
        <end position="144"/>
    </location>
</feature>
<reference evidence="4" key="1">
    <citation type="submission" date="2017-09" db="EMBL/GenBank/DDBJ databases">
        <title>Depth-based differentiation of microbial function through sediment-hosted aquifers and enrichment of novel symbionts in the deep terrestrial subsurface.</title>
        <authorList>
            <person name="Probst A.J."/>
            <person name="Ladd B."/>
            <person name="Jarett J.K."/>
            <person name="Geller-Mcgrath D.E."/>
            <person name="Sieber C.M.K."/>
            <person name="Emerson J.B."/>
            <person name="Anantharaman K."/>
            <person name="Thomas B.C."/>
            <person name="Malmstrom R."/>
            <person name="Stieglmeier M."/>
            <person name="Klingl A."/>
            <person name="Woyke T."/>
            <person name="Ryan C.M."/>
            <person name="Banfield J.F."/>
        </authorList>
    </citation>
    <scope>NUCLEOTIDE SEQUENCE [LARGE SCALE GENOMIC DNA]</scope>
</reference>
<evidence type="ECO:0000256" key="2">
    <source>
        <dbReference type="SAM" id="SignalP"/>
    </source>
</evidence>
<name>A0A2M7TWH5_9BACT</name>
<evidence type="ECO:0000313" key="3">
    <source>
        <dbReference type="EMBL" id="PIZ62181.1"/>
    </source>
</evidence>
<gene>
    <name evidence="3" type="ORF">COY16_05030</name>
</gene>
<dbReference type="Proteomes" id="UP000228503">
    <property type="component" value="Unassembled WGS sequence"/>
</dbReference>
<feature type="region of interest" description="Disordered" evidence="1">
    <location>
        <begin position="83"/>
        <end position="144"/>
    </location>
</feature>
<sequence>MKKILLVFVLSFYFFLPQKVEAEDCFGAANPIYGFGNCGCMENQGRCYWDDATLTGDYRVNNGSQDCRQDLGKNQSCFIKAPTPTHDVSLGTPTPTPIPIQTTDPGTSLDQTVPPPGAPTWTPTPAPDDDDILNQFQNRNDDKR</sequence>
<feature type="compositionally biased region" description="Pro residues" evidence="1">
    <location>
        <begin position="113"/>
        <end position="126"/>
    </location>
</feature>
<dbReference type="AlphaFoldDB" id="A0A2M7TWH5"/>